<reference evidence="3" key="1">
    <citation type="submission" date="2017-08" db="EMBL/GenBank/DDBJ databases">
        <authorList>
            <person name="Polle J.E."/>
            <person name="Barry K."/>
            <person name="Cushman J."/>
            <person name="Schmutz J."/>
            <person name="Tran D."/>
            <person name="Hathwaick L.T."/>
            <person name="Yim W.C."/>
            <person name="Jenkins J."/>
            <person name="Mckie-Krisberg Z.M."/>
            <person name="Prochnik S."/>
            <person name="Lindquist E."/>
            <person name="Dockter R.B."/>
            <person name="Adam C."/>
            <person name="Molina H."/>
            <person name="Bunkerborg J."/>
            <person name="Jin E."/>
            <person name="Buchheim M."/>
            <person name="Magnuson J."/>
        </authorList>
    </citation>
    <scope>NUCLEOTIDE SEQUENCE</scope>
    <source>
        <strain evidence="3">CCAP 19/18</strain>
    </source>
</reference>
<feature type="compositionally biased region" description="Polar residues" evidence="1">
    <location>
        <begin position="89"/>
        <end position="104"/>
    </location>
</feature>
<organism evidence="3 4">
    <name type="scientific">Dunaliella salina</name>
    <name type="common">Green alga</name>
    <name type="synonym">Protococcus salinus</name>
    <dbReference type="NCBI Taxonomy" id="3046"/>
    <lineage>
        <taxon>Eukaryota</taxon>
        <taxon>Viridiplantae</taxon>
        <taxon>Chlorophyta</taxon>
        <taxon>core chlorophytes</taxon>
        <taxon>Chlorophyceae</taxon>
        <taxon>CS clade</taxon>
        <taxon>Chlamydomonadales</taxon>
        <taxon>Dunaliellaceae</taxon>
        <taxon>Dunaliella</taxon>
    </lineage>
</organism>
<dbReference type="SUPFAM" id="SSF63411">
    <property type="entry name" value="LuxS/MPP-like metallohydrolase"/>
    <property type="match status" value="2"/>
</dbReference>
<gene>
    <name evidence="3" type="ORF">DUNSADRAFT_10967</name>
</gene>
<accession>A0ABQ7GEF2</accession>
<name>A0ABQ7GEF2_DUNSA</name>
<dbReference type="InterPro" id="IPR011249">
    <property type="entry name" value="Metalloenz_LuxS/M16"/>
</dbReference>
<evidence type="ECO:0000313" key="4">
    <source>
        <dbReference type="Proteomes" id="UP000815325"/>
    </source>
</evidence>
<comment type="caution">
    <text evidence="3">The sequence shown here is derived from an EMBL/GenBank/DDBJ whole genome shotgun (WGS) entry which is preliminary data.</text>
</comment>
<protein>
    <submittedName>
        <fullName evidence="3">Metalloenzyme, LuxS/M16 peptidase-like protein</fullName>
    </submittedName>
</protein>
<feature type="region of interest" description="Disordered" evidence="1">
    <location>
        <begin position="89"/>
        <end position="116"/>
    </location>
</feature>
<sequence>MLVNRALPPGSKSGIKECTRRERRRERRAERLRAWACSTNCAQTSNAGAKSSSFAPPAITAVATASLLLLPPDVALASSVPPLFMNPSGTEANASTAHSTQANDVPSAPPLLAQAGSPQSITRASMLLPSDAEADALPKIPESFPPLPPVQLPDYTEATLPNGLRLVLLEDHEVPIIRGSLLMRGGQYASPPDKVGLATLSLALQRGGGSVQFPGPTLDADLEEVAAAIETNAGQQAFVMSFSCPSENVHTILRQFDTVLRSPALPAPRLEFYKTQVMDALEHQDDDADVQAFRKLRQLMYGKDSIYARQPNPETIASITTDDARKFLRRWERPDNSVLGVIGDFDTQQMLGELQEVLGGWQAAPGQPERPPQVQLPADPLAPASQLAGKVFLLDRPGATQASVFAAEPGVALNDPDATSLDLLGGMLSSFGGALFDQLRSREGLAYSVSGGWQSPPGHPGLFIAQAETSQPGALLKGLRRVLSASASQAPAMQDLAEAKEQRLNAFVFDFSSKRSLLVRTLIYDLLGLPRDQLLLYKAGLEAAQPSDILNAARAHLHPSQQVTVVVADAKAVRAELEEAGFDVVPLGS</sequence>
<evidence type="ECO:0000313" key="3">
    <source>
        <dbReference type="EMBL" id="KAF5832980.1"/>
    </source>
</evidence>
<proteinExistence type="predicted"/>
<dbReference type="InterPro" id="IPR007863">
    <property type="entry name" value="Peptidase_M16_C"/>
</dbReference>
<dbReference type="Proteomes" id="UP000815325">
    <property type="component" value="Unassembled WGS sequence"/>
</dbReference>
<dbReference type="Gene3D" id="3.30.830.10">
    <property type="entry name" value="Metalloenzyme, LuxS/M16 peptidase-like"/>
    <property type="match status" value="2"/>
</dbReference>
<feature type="region of interest" description="Disordered" evidence="1">
    <location>
        <begin position="1"/>
        <end position="24"/>
    </location>
</feature>
<dbReference type="InterPro" id="IPR050626">
    <property type="entry name" value="Peptidase_M16"/>
</dbReference>
<evidence type="ECO:0000256" key="1">
    <source>
        <dbReference type="SAM" id="MobiDB-lite"/>
    </source>
</evidence>
<feature type="domain" description="Peptidase M16 C-terminal" evidence="2">
    <location>
        <begin position="318"/>
        <end position="502"/>
    </location>
</feature>
<dbReference type="EMBL" id="MU069837">
    <property type="protein sequence ID" value="KAF5832980.1"/>
    <property type="molecule type" value="Genomic_DNA"/>
</dbReference>
<dbReference type="PANTHER" id="PTHR43690:SF17">
    <property type="entry name" value="PROTEIN YHJJ"/>
    <property type="match status" value="1"/>
</dbReference>
<evidence type="ECO:0000259" key="2">
    <source>
        <dbReference type="Pfam" id="PF05193"/>
    </source>
</evidence>
<dbReference type="Pfam" id="PF05193">
    <property type="entry name" value="Peptidase_M16_C"/>
    <property type="match status" value="1"/>
</dbReference>
<keyword evidence="4" id="KW-1185">Reference proteome</keyword>
<dbReference type="PANTHER" id="PTHR43690">
    <property type="entry name" value="NARDILYSIN"/>
    <property type="match status" value="1"/>
</dbReference>